<evidence type="ECO:0000256" key="5">
    <source>
        <dbReference type="ARBA" id="ARBA00023242"/>
    </source>
</evidence>
<keyword evidence="3" id="KW-0158">Chromosome</keyword>
<gene>
    <name evidence="9" type="ORF">chiPu_0009822</name>
</gene>
<feature type="region of interest" description="Disordered" evidence="7">
    <location>
        <begin position="1904"/>
        <end position="1998"/>
    </location>
</feature>
<evidence type="ECO:0000256" key="4">
    <source>
        <dbReference type="ARBA" id="ARBA00022895"/>
    </source>
</evidence>
<dbReference type="OMA" id="NMRSTDY"/>
<feature type="region of interest" description="Disordered" evidence="7">
    <location>
        <begin position="1668"/>
        <end position="1723"/>
    </location>
</feature>
<accession>A0A401SLT6</accession>
<evidence type="ECO:0000313" key="10">
    <source>
        <dbReference type="Proteomes" id="UP000287033"/>
    </source>
</evidence>
<dbReference type="InterPro" id="IPR011989">
    <property type="entry name" value="ARM-like"/>
</dbReference>
<feature type="compositionally biased region" description="Polar residues" evidence="7">
    <location>
        <begin position="1514"/>
        <end position="1533"/>
    </location>
</feature>
<feature type="compositionally biased region" description="Polar residues" evidence="7">
    <location>
        <begin position="1155"/>
        <end position="1165"/>
    </location>
</feature>
<dbReference type="CDD" id="cd14267">
    <property type="entry name" value="Rif1_CTD_C-II_like"/>
    <property type="match status" value="1"/>
</dbReference>
<evidence type="ECO:0000256" key="1">
    <source>
        <dbReference type="ARBA" id="ARBA00004123"/>
    </source>
</evidence>
<dbReference type="STRING" id="137246.A0A401SLT6"/>
<proteinExistence type="predicted"/>
<evidence type="ECO:0000256" key="3">
    <source>
        <dbReference type="ARBA" id="ARBA00022454"/>
    </source>
</evidence>
<keyword evidence="6" id="KW-0131">Cell cycle</keyword>
<dbReference type="Pfam" id="PF12231">
    <property type="entry name" value="Rif1_N"/>
    <property type="match status" value="1"/>
</dbReference>
<evidence type="ECO:0000256" key="7">
    <source>
        <dbReference type="SAM" id="MobiDB-lite"/>
    </source>
</evidence>
<dbReference type="Proteomes" id="UP000287033">
    <property type="component" value="Unassembled WGS sequence"/>
</dbReference>
<feature type="compositionally biased region" description="Polar residues" evidence="7">
    <location>
        <begin position="1966"/>
        <end position="1985"/>
    </location>
</feature>
<dbReference type="OrthoDB" id="5399929at2759"/>
<dbReference type="EMBL" id="BEZZ01000358">
    <property type="protein sequence ID" value="GCC31365.1"/>
    <property type="molecule type" value="Genomic_DNA"/>
</dbReference>
<feature type="region of interest" description="Disordered" evidence="7">
    <location>
        <begin position="1296"/>
        <end position="1453"/>
    </location>
</feature>
<evidence type="ECO:0000259" key="8">
    <source>
        <dbReference type="Pfam" id="PF12231"/>
    </source>
</evidence>
<dbReference type="GO" id="GO:0000723">
    <property type="term" value="P:telomere maintenance"/>
    <property type="evidence" value="ECO:0007669"/>
    <property type="project" value="TreeGrafter"/>
</dbReference>
<feature type="compositionally biased region" description="Polar residues" evidence="7">
    <location>
        <begin position="1671"/>
        <end position="1723"/>
    </location>
</feature>
<feature type="compositionally biased region" description="Basic and acidic residues" evidence="7">
    <location>
        <begin position="1339"/>
        <end position="1364"/>
    </location>
</feature>
<feature type="compositionally biased region" description="Polar residues" evidence="7">
    <location>
        <begin position="1487"/>
        <end position="1502"/>
    </location>
</feature>
<keyword evidence="4" id="KW-0779">Telomere</keyword>
<protein>
    <recommendedName>
        <fullName evidence="8">Telomere-associated protein Rif1 N-terminal domain-containing protein</fullName>
    </recommendedName>
</protein>
<evidence type="ECO:0000313" key="9">
    <source>
        <dbReference type="EMBL" id="GCC31365.1"/>
    </source>
</evidence>
<dbReference type="Gene3D" id="1.25.10.10">
    <property type="entry name" value="Leucine-rich Repeat Variant"/>
    <property type="match status" value="1"/>
</dbReference>
<feature type="domain" description="Telomere-associated protein Rif1 N-terminal" evidence="8">
    <location>
        <begin position="25"/>
        <end position="364"/>
    </location>
</feature>
<feature type="region of interest" description="Disordered" evidence="7">
    <location>
        <begin position="1123"/>
        <end position="1144"/>
    </location>
</feature>
<keyword evidence="5" id="KW-0539">Nucleus</keyword>
<dbReference type="InterPro" id="IPR016024">
    <property type="entry name" value="ARM-type_fold"/>
</dbReference>
<feature type="region of interest" description="Disordered" evidence="7">
    <location>
        <begin position="1199"/>
        <end position="1237"/>
    </location>
</feature>
<sequence length="2202" mass="242717">MMAAAHPVVSGLLPLLEILEDLSVSSTEQVDAYLTIASRLSGEDGKEFATAVGKQFPRICGVFKTHVSNSDSELCNAALQALGFCVFHNNISAGLSEHEAKQLIVTLCDIAIKSADKNTCTRALWVISKQNFCTKVVEKEVQNIVAAMETILTRDPQSMVVEHEALNLIIRLIEQTPVQMGETAVRWAKLILPLVVHSAPKVRLRAATALEMSLPLLLQKQQEVAGIIEPLMISKMIPELQKLFTTKNETYVLKLWPLFVKLLGKSLHRGGSFINSLLHLEELGFRSGSPVVKKIAFIAWKSLIDNFALNPDILCSAKRLRLLMQPLSSIHVRTEILGLAKLEVWWYLALRLGPQLSANFDQVCVPLLQNAFGIDGTVQPSGTPCRTAMVSPNTTPASAQKPGFPSPSPTVPRFQLNSSLSALPVMQAVQLVGVEVLLHFLVGPAVTDLVKQNKLQLSLDPLQHPLINSSSFFCKNAGTLITAVRDAFLSVGKLVEVDAMLNLIWKYLISYVKNAIESGSKKERQPSEVLTLLLQALQQIVSSNAISAQKALALIEATVRGLPQKILGSPAYQVANMDLLNGTPALFLIILLFHNSLLEDCVVEERFFMILETLVEYGLSGPTCSLAFSESVLNVINQSAILVINKEHLWRMWSIVVNPLIDRVTQTNEVNQGDALEHNFSALYIALMLPINHLFSMQNFPQSTMKSLLRTWAELYKTFARCAALVATAEANICCEELSAKILSALDDATLCNLSTLDAIIHVLNVMIDCVDFSQFSKFQQKSNSPHTPTHWLTKKQEPLGNLTSLLKLLVKITDAFHELSSNEFQFETPTAGLVSIGVGIVNILSSIFNHLSLASAIKAVLAHLTGSISTFYERTSSSVNGTSKVYNTHLCNKLEKLYADILLCLQSRYTSSFDSDVLEQLSSLLSITFLHKNRQIRNQTTQFWNATFAKSTLLHYPQQIKLVLSRVKQKTPIILPGFETLELTEESSGPYSDLSEHSQFDTKVSGVQVNSFGKRESLLARAEDLKEKCVPQTPAKLKLDFSSSKMPRQERLLEEEKSIDFVFIPPEPKERILTEHQKEVLWTKRTDLPAMYNNLDASQDSHLFSQYTQSQEDNLANPAKKLGETTETSENLPQDENMETENELDTQIAIEANNENELPSQGTDQECADHEGSRMNVEDSVDCVCSGKQEEVRNMVAQSKSNCTGSESGVSSADVSGSSTSSDIISGTPQKTSSRRQSFITLEKFDPSTTCCFSNSPLVKMAQAAAEVFIPQRAEAMEVEVASQHEKSKVCREVNLSTTKTGKHGRRRQNKTERSTVENSTKYTKAPKSIKSSTIESLDAKENSTINNRDHFNKSEAVCRQDSESQTSNKQTKNSVSNEENSEITPVDLKETASFENVSSVQEKNDSSEVLTKKMLRRSSRKHLDVAVTNQNDSKEKRDDNPGKKSQNEGEEYLQNSLQHHELFKAKENDSKSLSGKSATEKSRTSKNVSQESDSTKNTPDAGNKVRPRYQTRRASQGLTEAENSCYSMTESEGSEGNPKLQDGQKKRRRSKGRTKTKELSLKNSKTKGLMEDEITVDSQVCSKNENEEVKRSEKELEVENQHDVEVMTQVEGAENLGEMHSSPMSPVLHTSVEESNIEKDLKTHNPAQNPKEQPETIENELSREEMAVNDSSVEQKVLESSTGAQVTGGSSVEQTAVPESSSTEQEMINSSFTEQKVVQESSTEQKAEEYFKNGGNEQVKSVKEDVGTVELSMSEGEPVSNDVALIKDEPLKSKESLAGYELDQDQPSTTGVTIPSDGVTTVQAETDQNGRPSVPIPFDKENVQDEPVTAEHFKDAETIGTEETSPEVELTTQVDVSKPISAHLMESPQKTKNDASFLVGSMHSPSEMQACCVWSPTASPSTSILKKGIKRPSENDSPSPMTKIRRVSFADPIQREGLADDIDRRSPVVRSHSSSGSSPGLNYAVTNGCSQPNNQSKYNTTPTKGFLSPSARSSGYKSSKKCLISEMSKEPAALSTAGVYPALISCSLPVETILPQLASNMWARGLGQLVRAKNIKTIGDLSSLTAAEIKLLPIRSPKVFVVKKALKSFYEQQKKSLGLDEDNVFENEKIVNGMEDSSYSNVDDEKLATDLVEPGPSATTPSTALVSEVNALSARFFSENLNEHSGSQLFAMHQQLSSMMNCIMGNLRSRWRSPPHEAAD</sequence>
<dbReference type="PANTHER" id="PTHR22928">
    <property type="entry name" value="TELOMERE-ASSOCIATED PROTEIN RIF1"/>
    <property type="match status" value="1"/>
</dbReference>
<organism evidence="9 10">
    <name type="scientific">Chiloscyllium punctatum</name>
    <name type="common">Brownbanded bambooshark</name>
    <name type="synonym">Hemiscyllium punctatum</name>
    <dbReference type="NCBI Taxonomy" id="137246"/>
    <lineage>
        <taxon>Eukaryota</taxon>
        <taxon>Metazoa</taxon>
        <taxon>Chordata</taxon>
        <taxon>Craniata</taxon>
        <taxon>Vertebrata</taxon>
        <taxon>Chondrichthyes</taxon>
        <taxon>Elasmobranchii</taxon>
        <taxon>Galeomorphii</taxon>
        <taxon>Galeoidea</taxon>
        <taxon>Orectolobiformes</taxon>
        <taxon>Hemiscylliidae</taxon>
        <taxon>Chiloscyllium</taxon>
    </lineage>
</organism>
<keyword evidence="10" id="KW-1185">Reference proteome</keyword>
<dbReference type="GO" id="GO:0005634">
    <property type="term" value="C:nucleus"/>
    <property type="evidence" value="ECO:0007669"/>
    <property type="project" value="UniProtKB-SubCell"/>
</dbReference>
<feature type="compositionally biased region" description="Basic and acidic residues" evidence="7">
    <location>
        <begin position="1434"/>
        <end position="1449"/>
    </location>
</feature>
<feature type="compositionally biased region" description="Basic residues" evidence="7">
    <location>
        <begin position="1547"/>
        <end position="1556"/>
    </location>
</feature>
<feature type="region of interest" description="Disordered" evidence="7">
    <location>
        <begin position="1466"/>
        <end position="1566"/>
    </location>
</feature>
<feature type="compositionally biased region" description="Basic and acidic residues" evidence="7">
    <location>
        <begin position="1935"/>
        <end position="1948"/>
    </location>
</feature>
<evidence type="ECO:0000256" key="6">
    <source>
        <dbReference type="ARBA" id="ARBA00023306"/>
    </source>
</evidence>
<comment type="subcellular location">
    <subcellularLocation>
        <location evidence="2">Chromosome</location>
        <location evidence="2">Telomere</location>
    </subcellularLocation>
    <subcellularLocation>
        <location evidence="1">Nucleus</location>
    </subcellularLocation>
</comment>
<dbReference type="SUPFAM" id="SSF48371">
    <property type="entry name" value="ARM repeat"/>
    <property type="match status" value="1"/>
</dbReference>
<evidence type="ECO:0000256" key="2">
    <source>
        <dbReference type="ARBA" id="ARBA00004574"/>
    </source>
</evidence>
<dbReference type="InterPro" id="IPR022031">
    <property type="entry name" value="Rif1_N"/>
</dbReference>
<name>A0A401SLT6_CHIPU</name>
<dbReference type="PANTHER" id="PTHR22928:SF3">
    <property type="entry name" value="TELOMERE-ASSOCIATED PROTEIN RIF1"/>
    <property type="match status" value="1"/>
</dbReference>
<feature type="compositionally biased region" description="Low complexity" evidence="7">
    <location>
        <begin position="1206"/>
        <end position="1229"/>
    </location>
</feature>
<reference evidence="9 10" key="1">
    <citation type="journal article" date="2018" name="Nat. Ecol. Evol.">
        <title>Shark genomes provide insights into elasmobranch evolution and the origin of vertebrates.</title>
        <authorList>
            <person name="Hara Y"/>
            <person name="Yamaguchi K"/>
            <person name="Onimaru K"/>
            <person name="Kadota M"/>
            <person name="Koyanagi M"/>
            <person name="Keeley SD"/>
            <person name="Tatsumi K"/>
            <person name="Tanaka K"/>
            <person name="Motone F"/>
            <person name="Kageyama Y"/>
            <person name="Nozu R"/>
            <person name="Adachi N"/>
            <person name="Nishimura O"/>
            <person name="Nakagawa R"/>
            <person name="Tanegashima C"/>
            <person name="Kiyatake I"/>
            <person name="Matsumoto R"/>
            <person name="Murakumo K"/>
            <person name="Nishida K"/>
            <person name="Terakita A"/>
            <person name="Kuratani S"/>
            <person name="Sato K"/>
            <person name="Hyodo S Kuraku.S."/>
        </authorList>
    </citation>
    <scope>NUCLEOTIDE SEQUENCE [LARGE SCALE GENOMIC DNA]</scope>
</reference>
<feature type="region of interest" description="Disordered" evidence="7">
    <location>
        <begin position="1155"/>
        <end position="1174"/>
    </location>
</feature>
<feature type="compositionally biased region" description="Polar residues" evidence="7">
    <location>
        <begin position="1365"/>
        <end position="1380"/>
    </location>
</feature>
<feature type="compositionally biased region" description="Polar residues" evidence="7">
    <location>
        <begin position="1126"/>
        <end position="1135"/>
    </location>
</feature>
<comment type="caution">
    <text evidence="9">The sequence shown here is derived from an EMBL/GenBank/DDBJ whole genome shotgun (WGS) entry which is preliminary data.</text>
</comment>
<dbReference type="GO" id="GO:0140445">
    <property type="term" value="C:chromosome, telomeric repeat region"/>
    <property type="evidence" value="ECO:0007669"/>
    <property type="project" value="TreeGrafter"/>
</dbReference>
<feature type="compositionally biased region" description="Low complexity" evidence="7">
    <location>
        <begin position="1950"/>
        <end position="1962"/>
    </location>
</feature>